<dbReference type="Pfam" id="PF24681">
    <property type="entry name" value="Kelch_KLHDC2_KLHL20_DRC7"/>
    <property type="match status" value="1"/>
</dbReference>
<feature type="region of interest" description="Disordered" evidence="3">
    <location>
        <begin position="262"/>
        <end position="294"/>
    </location>
</feature>
<evidence type="ECO:0000256" key="3">
    <source>
        <dbReference type="SAM" id="MobiDB-lite"/>
    </source>
</evidence>
<dbReference type="Pfam" id="PF00651">
    <property type="entry name" value="BTB"/>
    <property type="match status" value="1"/>
</dbReference>
<dbReference type="SUPFAM" id="SSF117281">
    <property type="entry name" value="Kelch motif"/>
    <property type="match status" value="1"/>
</dbReference>
<dbReference type="InterPro" id="IPR000210">
    <property type="entry name" value="BTB/POZ_dom"/>
</dbReference>
<feature type="compositionally biased region" description="Basic and acidic residues" evidence="3">
    <location>
        <begin position="285"/>
        <end position="294"/>
    </location>
</feature>
<dbReference type="InterPro" id="IPR011333">
    <property type="entry name" value="SKP1/BTB/POZ_sf"/>
</dbReference>
<dbReference type="PANTHER" id="PTHR24412:SF396">
    <property type="entry name" value="INFLUENZA VIRUS NS1A-BINDING PROTEIN"/>
    <property type="match status" value="1"/>
</dbReference>
<dbReference type="Gene3D" id="2.120.10.80">
    <property type="entry name" value="Kelch-type beta propeller"/>
    <property type="match status" value="2"/>
</dbReference>
<feature type="domain" description="BTB" evidence="4">
    <location>
        <begin position="35"/>
        <end position="98"/>
    </location>
</feature>
<protein>
    <recommendedName>
        <fullName evidence="4">BTB domain-containing protein</fullName>
    </recommendedName>
</protein>
<keyword evidence="1" id="KW-0880">Kelch repeat</keyword>
<dbReference type="SUPFAM" id="SSF54695">
    <property type="entry name" value="POZ domain"/>
    <property type="match status" value="1"/>
</dbReference>
<evidence type="ECO:0000259" key="4">
    <source>
        <dbReference type="PROSITE" id="PS50097"/>
    </source>
</evidence>
<dbReference type="SMART" id="SM00612">
    <property type="entry name" value="Kelch"/>
    <property type="match status" value="5"/>
</dbReference>
<evidence type="ECO:0000256" key="1">
    <source>
        <dbReference type="ARBA" id="ARBA00022441"/>
    </source>
</evidence>
<sequence length="866" mass="96894">MDIPKSNKLSLIDDRSRHSELLNRLNKLRISKAFCDVTVFAENKEFVAHKVILASSSDYFLSKFTEDPKCDRLSINMNKDIFNLLLDYFYTSNLIVSKEKVPQLFSAAKYLKVRRVVKVCAQFLTKILSLDNIIDVRESVALNDSEDLCQAANAFIKENMDKIISNVKIQKLNMDIMVDTVPKKENDSRLAELVIDWLEYSIVEDNMKLSDFVNENLVFFLTPSNSLVQCSEMASSNKFSSTFINDYFNGFLSYQKNISKRVKCRPRSKERPSKNSNNPNKTKHQVIDNPDKLEKDVIMIQSDEPSPEEWKYKDDNKKLDESLSKKSDGSSRNSRFSSFDGNNDLENFVDGDLDSNIYDEVISTSIKSKTSAKPEHESCVISVNSTEIVENEIIRLKIKFLAKIDGKVACVSLHVKSVLEIINQGFQDSENSTDMALLYGQHKPSRSTTYGSESTSGLSSSSVSAASSLLHVDMICNMDDTFTKHEGPFTDSKSDDQSTVLQQLLKKVNTKVSTLERFDCLSTSRCAAGLVNVNDQLIVIGGFNRGECLNSVEIYQPLINKWSPSLSMKLCRARLVALVGQSDKENPYVYAIGGSDGYKELHTVERFDVNNQRWTRVANINQERSYHGGAVMPVGASSAGNLAIVGGCFGPNNLRSCEIYDTTLDKWSDLKSMSTSRSQAAVASIDNQLFVVGGTDSWKCLSSCEVMDLREGKWRTMPEPSYSRRGASLVPYNGKLYLFGGSDSNSSLRTLEIFDSVANQWSLSVQQMKQSRANLCGGVLLNKLMAIGGFTGKHFLDTMECVDFDESCEISSEWSMYVPIGWSVNGHSFIENDAGDFNLDSQNTITSGTNNELLKQARLLDALEIQ</sequence>
<dbReference type="PROSITE" id="PS50097">
    <property type="entry name" value="BTB"/>
    <property type="match status" value="1"/>
</dbReference>
<accession>A0A1S6KMH6</accession>
<dbReference type="InterPro" id="IPR015915">
    <property type="entry name" value="Kelch-typ_b-propeller"/>
</dbReference>
<dbReference type="EMBL" id="KY348668">
    <property type="protein sequence ID" value="AQT19773.1"/>
    <property type="molecule type" value="mRNA"/>
</dbReference>
<name>A0A1S6KMH6_SCHMD</name>
<dbReference type="OrthoDB" id="45365at2759"/>
<keyword evidence="2" id="KW-0677">Repeat</keyword>
<dbReference type="Gene3D" id="3.30.710.10">
    <property type="entry name" value="Potassium Channel Kv1.1, Chain A"/>
    <property type="match status" value="1"/>
</dbReference>
<proteinExistence type="evidence at transcript level"/>
<dbReference type="SMART" id="SM00225">
    <property type="entry name" value="BTB"/>
    <property type="match status" value="1"/>
</dbReference>
<dbReference type="InterPro" id="IPR006652">
    <property type="entry name" value="Kelch_1"/>
</dbReference>
<evidence type="ECO:0000313" key="5">
    <source>
        <dbReference type="EMBL" id="AQT19773.1"/>
    </source>
</evidence>
<dbReference type="AlphaFoldDB" id="A0A1S6KMH6"/>
<dbReference type="Pfam" id="PF01344">
    <property type="entry name" value="Kelch_1"/>
    <property type="match status" value="2"/>
</dbReference>
<dbReference type="PANTHER" id="PTHR24412">
    <property type="entry name" value="KELCH PROTEIN"/>
    <property type="match status" value="1"/>
</dbReference>
<evidence type="ECO:0000256" key="2">
    <source>
        <dbReference type="ARBA" id="ARBA00022737"/>
    </source>
</evidence>
<reference evidence="5" key="1">
    <citation type="submission" date="2016-12" db="EMBL/GenBank/DDBJ databases">
        <authorList>
            <person name="Song W.-J."/>
            <person name="Kurnit D.M."/>
        </authorList>
    </citation>
    <scope>NUCLEOTIDE SEQUENCE</scope>
</reference>
<organism evidence="5">
    <name type="scientific">Schmidtea mediterranea</name>
    <name type="common">Freshwater planarian flatworm</name>
    <dbReference type="NCBI Taxonomy" id="79327"/>
    <lineage>
        <taxon>Eukaryota</taxon>
        <taxon>Metazoa</taxon>
        <taxon>Spiralia</taxon>
        <taxon>Lophotrochozoa</taxon>
        <taxon>Platyhelminthes</taxon>
        <taxon>Rhabditophora</taxon>
        <taxon>Seriata</taxon>
        <taxon>Tricladida</taxon>
        <taxon>Continenticola</taxon>
        <taxon>Geoplanoidea</taxon>
        <taxon>Dugesiidae</taxon>
        <taxon>Schmidtea</taxon>
    </lineage>
</organism>
<reference evidence="5" key="2">
    <citation type="journal article" date="2017" name="Dev. Cell">
        <title>Antagonistic Self-Organizing Patterning Systems Control Maintenance and Regeneration of the Anteroposterior Axis in Planarians.</title>
        <authorList>
            <person name="Stuckemann T."/>
            <person name="Cleland J.P."/>
            <person name="Werner S."/>
            <person name="Thi-Kim Vu H."/>
            <person name="Bayersdorf R."/>
            <person name="Liu S.Y."/>
            <person name="Friedrich B."/>
            <person name="Julicher F."/>
            <person name="Rink J.C."/>
        </authorList>
    </citation>
    <scope>NUCLEOTIDE SEQUENCE</scope>
</reference>